<evidence type="ECO:0000313" key="2">
    <source>
        <dbReference type="Proteomes" id="UP000320231"/>
    </source>
</evidence>
<evidence type="ECO:0000313" key="1">
    <source>
        <dbReference type="EMBL" id="BBI64661.1"/>
    </source>
</evidence>
<proteinExistence type="predicted"/>
<accession>A0A455UJ26</accession>
<dbReference type="Pfam" id="PF13031">
    <property type="entry name" value="DUF3892"/>
    <property type="match status" value="1"/>
</dbReference>
<gene>
    <name evidence="1" type="ORF">HSBAA_59670</name>
</gene>
<sequence>MAATHEITCINKSDRQNPHERITHVGRKKGAKKDGGPWKITQEEAIKGIENGTWSFLRNEKGSRVNIIVAKSRYGNKYLKTEADGEQPNNLLSLPECP</sequence>
<dbReference type="InterPro" id="IPR024997">
    <property type="entry name" value="DUF3892"/>
</dbReference>
<protein>
    <recommendedName>
        <fullName evidence="3">DUF3892 domain-containing protein</fullName>
    </recommendedName>
</protein>
<reference evidence="1 2" key="1">
    <citation type="journal article" date="2019" name="Microbiol. Resour. Announc.">
        <title>Complete Genome Sequence of Halomonas sulfidaeris Strain Esulfide1 Isolated from a Metal Sulfide Rock at a Depth of 2,200 Meters, Obtained Using Nanopore Sequencing.</title>
        <authorList>
            <person name="Saito M."/>
            <person name="Nishigata A."/>
            <person name="Galipon J."/>
            <person name="Arakawa K."/>
        </authorList>
    </citation>
    <scope>NUCLEOTIDE SEQUENCE [LARGE SCALE GENOMIC DNA]</scope>
    <source>
        <strain evidence="1 2">ATCC BAA-803</strain>
    </source>
</reference>
<name>A0A455UJ26_9GAMM</name>
<evidence type="ECO:0008006" key="3">
    <source>
        <dbReference type="Google" id="ProtNLM"/>
    </source>
</evidence>
<dbReference type="EMBL" id="AP019514">
    <property type="protein sequence ID" value="BBI64661.1"/>
    <property type="molecule type" value="Genomic_DNA"/>
</dbReference>
<dbReference type="AlphaFoldDB" id="A0A455UJ26"/>
<dbReference type="KEGG" id="hsr:HSBAA_59670"/>
<dbReference type="Proteomes" id="UP000320231">
    <property type="component" value="Chromosome"/>
</dbReference>
<organism evidence="1 2">
    <name type="scientific">Vreelandella sulfidaeris</name>
    <dbReference type="NCBI Taxonomy" id="115553"/>
    <lineage>
        <taxon>Bacteria</taxon>
        <taxon>Pseudomonadati</taxon>
        <taxon>Pseudomonadota</taxon>
        <taxon>Gammaproteobacteria</taxon>
        <taxon>Oceanospirillales</taxon>
        <taxon>Halomonadaceae</taxon>
        <taxon>Vreelandella</taxon>
    </lineage>
</organism>